<comment type="caution">
    <text evidence="1">The sequence shown here is derived from an EMBL/GenBank/DDBJ whole genome shotgun (WGS) entry which is preliminary data.</text>
</comment>
<gene>
    <name evidence="1" type="ORF">ADICEAN_03986</name>
</gene>
<proteinExistence type="predicted"/>
<organism evidence="1 2">
    <name type="scientific">Cesiribacter andamanensis AMV16</name>
    <dbReference type="NCBI Taxonomy" id="1279009"/>
    <lineage>
        <taxon>Bacteria</taxon>
        <taxon>Pseudomonadati</taxon>
        <taxon>Bacteroidota</taxon>
        <taxon>Cytophagia</taxon>
        <taxon>Cytophagales</taxon>
        <taxon>Cesiribacteraceae</taxon>
        <taxon>Cesiribacter</taxon>
    </lineage>
</organism>
<keyword evidence="2" id="KW-1185">Reference proteome</keyword>
<protein>
    <submittedName>
        <fullName evidence="1">Uncharacterized protein</fullName>
    </submittedName>
</protein>
<dbReference type="Proteomes" id="UP000011910">
    <property type="component" value="Unassembled WGS sequence"/>
</dbReference>
<evidence type="ECO:0000313" key="2">
    <source>
        <dbReference type="Proteomes" id="UP000011910"/>
    </source>
</evidence>
<evidence type="ECO:0000313" key="1">
    <source>
        <dbReference type="EMBL" id="EMR00886.1"/>
    </source>
</evidence>
<reference evidence="1 2" key="1">
    <citation type="journal article" date="2013" name="Genome Announc.">
        <title>Draft Genome Sequence of Cesiribacter andamanensis Strain AMV16T, Isolated from a Soil Sample from a Mud Volcano in the Andaman Islands, India.</title>
        <authorList>
            <person name="Shivaji S."/>
            <person name="Ara S."/>
            <person name="Begum Z."/>
            <person name="Srinivas T.N."/>
            <person name="Singh A."/>
            <person name="Kumar Pinnaka A."/>
        </authorList>
    </citation>
    <scope>NUCLEOTIDE SEQUENCE [LARGE SCALE GENOMIC DNA]</scope>
    <source>
        <strain evidence="1 2">AMV16</strain>
    </source>
</reference>
<accession>M7N101</accession>
<sequence length="198" mass="20824">MALGFAQGFLQVFLQAAIDAVLVLAPKPGAGHGVSAQQGLVDQVLVVGIGGAVLLQAPVALLPLLHQPDPLLGQIAQNVQAGPHILAPFGIMGRKGVKGQRPLLLALLHVLVKLPGRDIKHLGRITHLIVGHKAVVGIHQGIFYPLGHKRAGKLHAALVKAQGPLVIGSIALQRLVQQYSFQQVYGSAQFRLFAANKA</sequence>
<dbReference type="AlphaFoldDB" id="M7N101"/>
<dbReference type="EMBL" id="AODQ01000171">
    <property type="protein sequence ID" value="EMR00886.1"/>
    <property type="molecule type" value="Genomic_DNA"/>
</dbReference>
<name>M7N101_9BACT</name>